<gene>
    <name evidence="1" type="ORF">ACH5RR_029629</name>
</gene>
<accession>A0ABD2YXF9</accession>
<organism evidence="1 2">
    <name type="scientific">Cinchona calisaya</name>
    <dbReference type="NCBI Taxonomy" id="153742"/>
    <lineage>
        <taxon>Eukaryota</taxon>
        <taxon>Viridiplantae</taxon>
        <taxon>Streptophyta</taxon>
        <taxon>Embryophyta</taxon>
        <taxon>Tracheophyta</taxon>
        <taxon>Spermatophyta</taxon>
        <taxon>Magnoliopsida</taxon>
        <taxon>eudicotyledons</taxon>
        <taxon>Gunneridae</taxon>
        <taxon>Pentapetalae</taxon>
        <taxon>asterids</taxon>
        <taxon>lamiids</taxon>
        <taxon>Gentianales</taxon>
        <taxon>Rubiaceae</taxon>
        <taxon>Cinchonoideae</taxon>
        <taxon>Cinchoneae</taxon>
        <taxon>Cinchona</taxon>
    </lineage>
</organism>
<reference evidence="1 2" key="1">
    <citation type="submission" date="2024-11" db="EMBL/GenBank/DDBJ databases">
        <title>A near-complete genome assembly of Cinchona calisaya.</title>
        <authorList>
            <person name="Lian D.C."/>
            <person name="Zhao X.W."/>
            <person name="Wei L."/>
        </authorList>
    </citation>
    <scope>NUCLEOTIDE SEQUENCE [LARGE SCALE GENOMIC DNA]</scope>
    <source>
        <tissue evidence="1">Nenye</tissue>
    </source>
</reference>
<protein>
    <submittedName>
        <fullName evidence="1">Uncharacterized protein</fullName>
    </submittedName>
</protein>
<dbReference type="AlphaFoldDB" id="A0ABD2YXF9"/>
<evidence type="ECO:0000313" key="1">
    <source>
        <dbReference type="EMBL" id="KAL3510228.1"/>
    </source>
</evidence>
<keyword evidence="2" id="KW-1185">Reference proteome</keyword>
<evidence type="ECO:0000313" key="2">
    <source>
        <dbReference type="Proteomes" id="UP001630127"/>
    </source>
</evidence>
<comment type="caution">
    <text evidence="1">The sequence shown here is derived from an EMBL/GenBank/DDBJ whole genome shotgun (WGS) entry which is preliminary data.</text>
</comment>
<proteinExistence type="predicted"/>
<sequence length="102" mass="11885">MVFYFKARPKARDYTIFMGLNKYENEELIKYGFPDDIRILDCICVRISKLVEDEEGRLLLEAIVADEGKGLTWGCCSMEIAEAKGKRVEEEKTRGKEEERKK</sequence>
<name>A0ABD2YXF9_9GENT</name>
<dbReference type="EMBL" id="JBJUIK010000012">
    <property type="protein sequence ID" value="KAL3510228.1"/>
    <property type="molecule type" value="Genomic_DNA"/>
</dbReference>
<dbReference type="Proteomes" id="UP001630127">
    <property type="component" value="Unassembled WGS sequence"/>
</dbReference>